<keyword evidence="1" id="KW-0812">Transmembrane</keyword>
<keyword evidence="4" id="KW-1185">Reference proteome</keyword>
<evidence type="ECO:0000313" key="3">
    <source>
        <dbReference type="EMBL" id="KAK9704587.1"/>
    </source>
</evidence>
<organism evidence="3 4">
    <name type="scientific">Basidiobolus ranarum</name>
    <dbReference type="NCBI Taxonomy" id="34480"/>
    <lineage>
        <taxon>Eukaryota</taxon>
        <taxon>Fungi</taxon>
        <taxon>Fungi incertae sedis</taxon>
        <taxon>Zoopagomycota</taxon>
        <taxon>Entomophthoromycotina</taxon>
        <taxon>Basidiobolomycetes</taxon>
        <taxon>Basidiobolales</taxon>
        <taxon>Basidiobolaceae</taxon>
        <taxon>Basidiobolus</taxon>
    </lineage>
</organism>
<proteinExistence type="predicted"/>
<accession>A0ABR2VW26</accession>
<keyword evidence="2" id="KW-0732">Signal</keyword>
<name>A0ABR2VW26_9FUNG</name>
<comment type="caution">
    <text evidence="3">The sequence shown here is derived from an EMBL/GenBank/DDBJ whole genome shotgun (WGS) entry which is preliminary data.</text>
</comment>
<evidence type="ECO:0000256" key="2">
    <source>
        <dbReference type="SAM" id="SignalP"/>
    </source>
</evidence>
<feature type="transmembrane region" description="Helical" evidence="1">
    <location>
        <begin position="67"/>
        <end position="88"/>
    </location>
</feature>
<feature type="transmembrane region" description="Helical" evidence="1">
    <location>
        <begin position="36"/>
        <end position="60"/>
    </location>
</feature>
<dbReference type="Proteomes" id="UP001479436">
    <property type="component" value="Unassembled WGS sequence"/>
</dbReference>
<feature type="signal peptide" evidence="2">
    <location>
        <begin position="1"/>
        <end position="23"/>
    </location>
</feature>
<keyword evidence="1" id="KW-1133">Transmembrane helix</keyword>
<dbReference type="EMBL" id="JASJQH010007545">
    <property type="protein sequence ID" value="KAK9704587.1"/>
    <property type="molecule type" value="Genomic_DNA"/>
</dbReference>
<feature type="transmembrane region" description="Helical" evidence="1">
    <location>
        <begin position="94"/>
        <end position="112"/>
    </location>
</feature>
<feature type="chain" id="PRO_5046539730" evidence="2">
    <location>
        <begin position="24"/>
        <end position="135"/>
    </location>
</feature>
<gene>
    <name evidence="3" type="ORF">K7432_010094</name>
</gene>
<evidence type="ECO:0000256" key="1">
    <source>
        <dbReference type="SAM" id="Phobius"/>
    </source>
</evidence>
<keyword evidence="1" id="KW-0472">Membrane</keyword>
<protein>
    <submittedName>
        <fullName evidence="3">Uncharacterized protein</fullName>
    </submittedName>
</protein>
<reference evidence="3 4" key="1">
    <citation type="submission" date="2023-04" db="EMBL/GenBank/DDBJ databases">
        <title>Genome of Basidiobolus ranarum AG-B5.</title>
        <authorList>
            <person name="Stajich J.E."/>
            <person name="Carter-House D."/>
            <person name="Gryganskyi A."/>
        </authorList>
    </citation>
    <scope>NUCLEOTIDE SEQUENCE [LARGE SCALE GENOMIC DNA]</scope>
    <source>
        <strain evidence="3 4">AG-B5</strain>
    </source>
</reference>
<evidence type="ECO:0000313" key="4">
    <source>
        <dbReference type="Proteomes" id="UP001479436"/>
    </source>
</evidence>
<sequence length="135" mass="14926">MIGGLLLTIMAIILVGILRSTQTTSFEGYSTQSIQMASYILLGISIISAIVGLLGVVGTYKSKPGVLLAYLIIDAVCIAGWFVGVIATFRDRNALWGIQFSVMLLLQIYFFLPVHQYRREILNISKYVCEITLKC</sequence>